<reference evidence="1" key="1">
    <citation type="journal article" date="2014" name="Front. Microbiol.">
        <title>High frequency of phylogenetically diverse reductive dehalogenase-homologous genes in deep subseafloor sedimentary metagenomes.</title>
        <authorList>
            <person name="Kawai M."/>
            <person name="Futagami T."/>
            <person name="Toyoda A."/>
            <person name="Takaki Y."/>
            <person name="Nishi S."/>
            <person name="Hori S."/>
            <person name="Arai W."/>
            <person name="Tsubouchi T."/>
            <person name="Morono Y."/>
            <person name="Uchiyama I."/>
            <person name="Ito T."/>
            <person name="Fujiyama A."/>
            <person name="Inagaki F."/>
            <person name="Takami H."/>
        </authorList>
    </citation>
    <scope>NUCLEOTIDE SEQUENCE</scope>
    <source>
        <strain evidence="1">Expedition CK06-06</strain>
    </source>
</reference>
<organism evidence="1">
    <name type="scientific">marine sediment metagenome</name>
    <dbReference type="NCBI Taxonomy" id="412755"/>
    <lineage>
        <taxon>unclassified sequences</taxon>
        <taxon>metagenomes</taxon>
        <taxon>ecological metagenomes</taxon>
    </lineage>
</organism>
<evidence type="ECO:0000313" key="1">
    <source>
        <dbReference type="EMBL" id="GAI26486.1"/>
    </source>
</evidence>
<proteinExistence type="predicted"/>
<protein>
    <submittedName>
        <fullName evidence="1">Uncharacterized protein</fullName>
    </submittedName>
</protein>
<dbReference type="EMBL" id="BARV01023005">
    <property type="protein sequence ID" value="GAI26486.1"/>
    <property type="molecule type" value="Genomic_DNA"/>
</dbReference>
<comment type="caution">
    <text evidence="1">The sequence shown here is derived from an EMBL/GenBank/DDBJ whole genome shotgun (WGS) entry which is preliminary data.</text>
</comment>
<dbReference type="AlphaFoldDB" id="X1N8I4"/>
<sequence length="184" mass="20725">MGDIKSAWEIAQERANRLGKLSAEEQKQQKEQECRQITAGLAQNYLDSSETQDITTMLDKHSGEEKSLIESALFSLLTEAITFDSQGRAEKAARGIVTLEPKAQPIVGRMIDLLMEYHQAGERIRKGVESRAKEVLHQLRISGSAIGEINIEGSPQRQQDLQRFRAPLEQQLDALKRDLHEGKF</sequence>
<gene>
    <name evidence="1" type="ORF">S06H3_37819</name>
</gene>
<accession>X1N8I4</accession>
<name>X1N8I4_9ZZZZ</name>